<dbReference type="RefSeq" id="WP_344620434.1">
    <property type="nucleotide sequence ID" value="NZ_BAAARV010000135.1"/>
</dbReference>
<dbReference type="EMBL" id="BAAARV010000135">
    <property type="protein sequence ID" value="GAA2393375.1"/>
    <property type="molecule type" value="Genomic_DNA"/>
</dbReference>
<keyword evidence="3" id="KW-1185">Reference proteome</keyword>
<sequence length="303" mass="33395">MSVTIRPVAGREELDRFLGLPYVLNDELDGDLAAGRRKPEWLWMALDGDRLVARAAWWARAGSAEPYLMDIFDFADGHAGTAAELVRTALTRLVPDGGTPPEYIRFVDPGWAGDPAGAVRRHLAALEGLGASLLVERRRLEWRPGATIPPDSGRLVFRDFRGTAEALDLMTRAVGGTLDAHHRAGLARLPARGVAEEHFHGELELYRSPRQWWRVATLPGGEPVGFVFPARNDYGPIIAYLAVLPEHRGRGYIDDVLGEGTRVLAAQDAPRIRATTDVGNVPMAKAFLRGGYVNYQNEINMTW</sequence>
<dbReference type="InterPro" id="IPR000182">
    <property type="entry name" value="GNAT_dom"/>
</dbReference>
<dbReference type="Proteomes" id="UP001501444">
    <property type="component" value="Unassembled WGS sequence"/>
</dbReference>
<evidence type="ECO:0000313" key="3">
    <source>
        <dbReference type="Proteomes" id="UP001501444"/>
    </source>
</evidence>
<evidence type="ECO:0000313" key="2">
    <source>
        <dbReference type="EMBL" id="GAA2393375.1"/>
    </source>
</evidence>
<evidence type="ECO:0000259" key="1">
    <source>
        <dbReference type="PROSITE" id="PS51186"/>
    </source>
</evidence>
<reference evidence="2 3" key="1">
    <citation type="journal article" date="2019" name="Int. J. Syst. Evol. Microbiol.">
        <title>The Global Catalogue of Microorganisms (GCM) 10K type strain sequencing project: providing services to taxonomists for standard genome sequencing and annotation.</title>
        <authorList>
            <consortium name="The Broad Institute Genomics Platform"/>
            <consortium name="The Broad Institute Genome Sequencing Center for Infectious Disease"/>
            <person name="Wu L."/>
            <person name="Ma J."/>
        </authorList>
    </citation>
    <scope>NUCLEOTIDE SEQUENCE [LARGE SCALE GENOMIC DNA]</scope>
    <source>
        <strain evidence="2 3">JCM 3272</strain>
    </source>
</reference>
<protein>
    <submittedName>
        <fullName evidence="2">GNAT family N-acetyltransferase</fullName>
    </submittedName>
</protein>
<dbReference type="CDD" id="cd04301">
    <property type="entry name" value="NAT_SF"/>
    <property type="match status" value="1"/>
</dbReference>
<accession>A0ABN3I417</accession>
<dbReference type="InterPro" id="IPR016181">
    <property type="entry name" value="Acyl_CoA_acyltransferase"/>
</dbReference>
<gene>
    <name evidence="2" type="ORF">GCM10010170_106470</name>
</gene>
<proteinExistence type="predicted"/>
<comment type="caution">
    <text evidence="2">The sequence shown here is derived from an EMBL/GenBank/DDBJ whole genome shotgun (WGS) entry which is preliminary data.</text>
</comment>
<feature type="domain" description="N-acetyltransferase" evidence="1">
    <location>
        <begin position="173"/>
        <end position="303"/>
    </location>
</feature>
<dbReference type="SUPFAM" id="SSF55729">
    <property type="entry name" value="Acyl-CoA N-acyltransferases (Nat)"/>
    <property type="match status" value="1"/>
</dbReference>
<dbReference type="PROSITE" id="PS51186">
    <property type="entry name" value="GNAT"/>
    <property type="match status" value="1"/>
</dbReference>
<organism evidence="2 3">
    <name type="scientific">Dactylosporangium salmoneum</name>
    <dbReference type="NCBI Taxonomy" id="53361"/>
    <lineage>
        <taxon>Bacteria</taxon>
        <taxon>Bacillati</taxon>
        <taxon>Actinomycetota</taxon>
        <taxon>Actinomycetes</taxon>
        <taxon>Micromonosporales</taxon>
        <taxon>Micromonosporaceae</taxon>
        <taxon>Dactylosporangium</taxon>
    </lineage>
</organism>
<dbReference type="Pfam" id="PF00583">
    <property type="entry name" value="Acetyltransf_1"/>
    <property type="match status" value="1"/>
</dbReference>
<dbReference type="Gene3D" id="3.40.630.30">
    <property type="match status" value="1"/>
</dbReference>
<name>A0ABN3I417_9ACTN</name>